<dbReference type="EMBL" id="LT670844">
    <property type="protein sequence ID" value="SHJ90879.1"/>
    <property type="molecule type" value="Genomic_DNA"/>
</dbReference>
<reference evidence="4 5" key="1">
    <citation type="submission" date="2016-11" db="EMBL/GenBank/DDBJ databases">
        <authorList>
            <person name="Jaros S."/>
            <person name="Januszkiewicz K."/>
            <person name="Wedrychowicz H."/>
        </authorList>
    </citation>
    <scope>NUCLEOTIDE SEQUENCE [LARGE SCALE GENOMIC DNA]</scope>
    <source>
        <strain evidence="4 5">GAS499</strain>
    </source>
</reference>
<feature type="chain" id="PRO_5009919672" evidence="2">
    <location>
        <begin position="26"/>
        <end position="359"/>
    </location>
</feature>
<dbReference type="Pfam" id="PF02608">
    <property type="entry name" value="Bmp"/>
    <property type="match status" value="1"/>
</dbReference>
<dbReference type="InterPro" id="IPR003760">
    <property type="entry name" value="PnrA-like"/>
</dbReference>
<dbReference type="Gene3D" id="3.40.50.2300">
    <property type="match status" value="2"/>
</dbReference>
<dbReference type="InterPro" id="IPR052910">
    <property type="entry name" value="ABC-Purine-Binding"/>
</dbReference>
<dbReference type="SUPFAM" id="SSF53822">
    <property type="entry name" value="Periplasmic binding protein-like I"/>
    <property type="match status" value="1"/>
</dbReference>
<name>A0A1M6N592_9BRAD</name>
<dbReference type="CDD" id="cd19963">
    <property type="entry name" value="PBP1_BMP-like"/>
    <property type="match status" value="1"/>
</dbReference>
<proteinExistence type="predicted"/>
<sequence length="359" mass="38371">MKLDRVRIVLMSLIGGLLFANQAVADEKLKVAFVEFSQASGSSWVRANTESAKYLQEHVPDLDITRVESVADGPGVVPVINNLIAKGNKVIFANSYGYGTFIPEIAKKHPEVDFVVQMSDPKGPKNVASYYGRLEEVRYLEGVLAGKMTKTNIIGFSGAFPYSAVVSGVNAFALGVKSVNPNAKVVTNWVNSWYDPPKEKESADALLSAGADIIVNHLDSSATLQAAAAKGKWGMTSNADWSFAAPQAFLSGSAWNWGPFYVKAVEAVKANKFESTRDLGDLKSGIVVLLPYGPMVTDEAKHAVEAAKQKIMSGELKVFAGPIEDNEGKLRVPAGGELSSEDAATKMNWLVAGVQGAAK</sequence>
<evidence type="ECO:0000256" key="2">
    <source>
        <dbReference type="SAM" id="SignalP"/>
    </source>
</evidence>
<dbReference type="Proteomes" id="UP000189935">
    <property type="component" value="Chromosome I"/>
</dbReference>
<dbReference type="GO" id="GO:0005886">
    <property type="term" value="C:plasma membrane"/>
    <property type="evidence" value="ECO:0007669"/>
    <property type="project" value="InterPro"/>
</dbReference>
<feature type="signal peptide" evidence="2">
    <location>
        <begin position="1"/>
        <end position="25"/>
    </location>
</feature>
<protein>
    <submittedName>
        <fullName evidence="4">Basic membrane protein A</fullName>
    </submittedName>
</protein>
<dbReference type="InterPro" id="IPR028082">
    <property type="entry name" value="Peripla_BP_I"/>
</dbReference>
<feature type="domain" description="ABC transporter substrate-binding protein PnrA-like" evidence="3">
    <location>
        <begin position="29"/>
        <end position="318"/>
    </location>
</feature>
<dbReference type="RefSeq" id="WP_154071218.1">
    <property type="nucleotide sequence ID" value="NZ_LT670844.1"/>
</dbReference>
<evidence type="ECO:0000259" key="3">
    <source>
        <dbReference type="Pfam" id="PF02608"/>
    </source>
</evidence>
<dbReference type="PANTHER" id="PTHR43208">
    <property type="entry name" value="ABC TRANSPORTER SUBSTRATE-BINDING PROTEIN"/>
    <property type="match status" value="1"/>
</dbReference>
<dbReference type="PANTHER" id="PTHR43208:SF1">
    <property type="entry name" value="ABC TRANSPORTER SUBSTRATE-BINDING PROTEIN"/>
    <property type="match status" value="1"/>
</dbReference>
<keyword evidence="1 2" id="KW-0732">Signal</keyword>
<evidence type="ECO:0000313" key="5">
    <source>
        <dbReference type="Proteomes" id="UP000189935"/>
    </source>
</evidence>
<organism evidence="4 5">
    <name type="scientific">Bradyrhizobium lablabi</name>
    <dbReference type="NCBI Taxonomy" id="722472"/>
    <lineage>
        <taxon>Bacteria</taxon>
        <taxon>Pseudomonadati</taxon>
        <taxon>Pseudomonadota</taxon>
        <taxon>Alphaproteobacteria</taxon>
        <taxon>Hyphomicrobiales</taxon>
        <taxon>Nitrobacteraceae</taxon>
        <taxon>Bradyrhizobium</taxon>
    </lineage>
</organism>
<evidence type="ECO:0000256" key="1">
    <source>
        <dbReference type="ARBA" id="ARBA00022729"/>
    </source>
</evidence>
<dbReference type="OrthoDB" id="9781639at2"/>
<accession>A0A1M6N592</accession>
<evidence type="ECO:0000313" key="4">
    <source>
        <dbReference type="EMBL" id="SHJ90879.1"/>
    </source>
</evidence>
<gene>
    <name evidence="4" type="ORF">SAMN05444159_1867</name>
</gene>
<dbReference type="AlphaFoldDB" id="A0A1M6N592"/>